<name>A0AA38R2N7_9PEZI</name>
<protein>
    <recommendedName>
        <fullName evidence="1">Altered inheritance of mitochondria protein 41</fullName>
    </recommendedName>
</protein>
<evidence type="ECO:0000256" key="1">
    <source>
        <dbReference type="RuleBase" id="RU365099"/>
    </source>
</evidence>
<dbReference type="Proteomes" id="UP001174694">
    <property type="component" value="Unassembled WGS sequence"/>
</dbReference>
<dbReference type="GO" id="GO:0016884">
    <property type="term" value="F:carbon-nitrogen ligase activity, with glutamine as amido-N-donor"/>
    <property type="evidence" value="ECO:0007669"/>
    <property type="project" value="UniProtKB-UniRule"/>
</dbReference>
<dbReference type="SUPFAM" id="SSF89095">
    <property type="entry name" value="GatB/YqeY motif"/>
    <property type="match status" value="1"/>
</dbReference>
<comment type="similarity">
    <text evidence="1">Belongs to the AIM41 family.</text>
</comment>
<reference evidence="2" key="1">
    <citation type="submission" date="2022-07" db="EMBL/GenBank/DDBJ databases">
        <title>Fungi with potential for degradation of polypropylene.</title>
        <authorList>
            <person name="Gostincar C."/>
        </authorList>
    </citation>
    <scope>NUCLEOTIDE SEQUENCE</scope>
    <source>
        <strain evidence="2">EXF-13308</strain>
    </source>
</reference>
<keyword evidence="3" id="KW-1185">Reference proteome</keyword>
<evidence type="ECO:0000313" key="2">
    <source>
        <dbReference type="EMBL" id="KAJ9131554.1"/>
    </source>
</evidence>
<dbReference type="InterPro" id="IPR019004">
    <property type="entry name" value="YqeY/Aim41"/>
</dbReference>
<dbReference type="InterPro" id="IPR023168">
    <property type="entry name" value="GatB_Yqey_C_2"/>
</dbReference>
<dbReference type="InterPro" id="IPR042184">
    <property type="entry name" value="YqeY/Aim41_N"/>
</dbReference>
<dbReference type="GO" id="GO:0005739">
    <property type="term" value="C:mitochondrion"/>
    <property type="evidence" value="ECO:0007669"/>
    <property type="project" value="UniProtKB-SubCell"/>
</dbReference>
<accession>A0AA38R2N7</accession>
<dbReference type="EMBL" id="JANBVO010000067">
    <property type="protein sequence ID" value="KAJ9131554.1"/>
    <property type="molecule type" value="Genomic_DNA"/>
</dbReference>
<sequence length="144" mass="15209">MKAKDVARLSALRAILSATTNAAKTATPIRTDTQLVALLRKTAKANQEAVEEARAAGRQDIVDKEEAQIRILEEYAAQSGVQTVAGDELRSLVQAVVSEVAATGVDKAKQTGEAMKKLNAKGGPLDGKDVDRAEVAKLVKELTA</sequence>
<proteinExistence type="inferred from homology"/>
<dbReference type="Gene3D" id="1.10.10.410">
    <property type="match status" value="1"/>
</dbReference>
<dbReference type="InterPro" id="IPR003789">
    <property type="entry name" value="Asn/Gln_tRNA_amidoTrase-B-like"/>
</dbReference>
<keyword evidence="1" id="KW-0496">Mitochondrion</keyword>
<evidence type="ECO:0000313" key="3">
    <source>
        <dbReference type="Proteomes" id="UP001174694"/>
    </source>
</evidence>
<dbReference type="AlphaFoldDB" id="A0AA38R2N7"/>
<organism evidence="2 3">
    <name type="scientific">Pleurostoma richardsiae</name>
    <dbReference type="NCBI Taxonomy" id="41990"/>
    <lineage>
        <taxon>Eukaryota</taxon>
        <taxon>Fungi</taxon>
        <taxon>Dikarya</taxon>
        <taxon>Ascomycota</taxon>
        <taxon>Pezizomycotina</taxon>
        <taxon>Sordariomycetes</taxon>
        <taxon>Sordariomycetidae</taxon>
        <taxon>Calosphaeriales</taxon>
        <taxon>Pleurostomataceae</taxon>
        <taxon>Pleurostoma</taxon>
    </lineage>
</organism>
<dbReference type="PANTHER" id="PTHR28055">
    <property type="entry name" value="ALTERED INHERITANCE OF MITOCHONDRIA PROTEIN 41, MITOCHONDRIAL"/>
    <property type="match status" value="1"/>
</dbReference>
<gene>
    <name evidence="1" type="primary">AIM41</name>
    <name evidence="2" type="ORF">NKR23_g11701</name>
</gene>
<dbReference type="PANTHER" id="PTHR28055:SF1">
    <property type="entry name" value="ALTERED INHERITANCE OF MITOCHONDRIA PROTEIN 41, MITOCHONDRIAL"/>
    <property type="match status" value="1"/>
</dbReference>
<comment type="caution">
    <text evidence="2">The sequence shown here is derived from an EMBL/GenBank/DDBJ whole genome shotgun (WGS) entry which is preliminary data.</text>
</comment>
<dbReference type="Pfam" id="PF09424">
    <property type="entry name" value="YqeY"/>
    <property type="match status" value="1"/>
</dbReference>
<dbReference type="Gene3D" id="1.10.1510.10">
    <property type="entry name" value="Uncharacterised protein YqeY/AIM41 PF09424, N-terminal domain"/>
    <property type="match status" value="1"/>
</dbReference>
<comment type="subcellular location">
    <subcellularLocation>
        <location evidence="1">Mitochondrion</location>
    </subcellularLocation>
</comment>